<evidence type="ECO:0000313" key="10">
    <source>
        <dbReference type="EMBL" id="SPD94536.1"/>
    </source>
</evidence>
<reference evidence="10 13" key="2">
    <citation type="submission" date="2018-02" db="EMBL/GenBank/DDBJ databases">
        <authorList>
            <person name="Rodrigo-Torres L."/>
            <person name="Arahal R. D."/>
            <person name="Lucena T."/>
        </authorList>
    </citation>
    <scope>NUCLEOTIDE SEQUENCE [LARGE SCALE GENOMIC DNA]</scope>
    <source>
        <strain evidence="10 13">CECT 8486</strain>
    </source>
</reference>
<evidence type="ECO:0000256" key="7">
    <source>
        <dbReference type="PROSITE-ProRule" id="PRU00409"/>
    </source>
</evidence>
<dbReference type="InterPro" id="IPR005482">
    <property type="entry name" value="Biotin_COase_C"/>
</dbReference>
<keyword evidence="6" id="KW-0092">Biotin</keyword>
<dbReference type="InterPro" id="IPR050856">
    <property type="entry name" value="Biotin_carboxylase_complex"/>
</dbReference>
<reference evidence="11 12" key="1">
    <citation type="submission" date="2018-02" db="EMBL/GenBank/DDBJ databases">
        <authorList>
            <person name="Cohen D.B."/>
            <person name="Kent A.D."/>
        </authorList>
    </citation>
    <scope>NUCLEOTIDE SEQUENCE [LARGE SCALE GENOMIC DNA]</scope>
    <source>
        <strain evidence="11 12">CECT 9216</strain>
    </source>
</reference>
<dbReference type="Pfam" id="PF02786">
    <property type="entry name" value="CPSase_L_D2"/>
    <property type="match status" value="1"/>
</dbReference>
<dbReference type="Pfam" id="PF02785">
    <property type="entry name" value="Biotin_carb_C"/>
    <property type="match status" value="1"/>
</dbReference>
<evidence type="ECO:0000259" key="9">
    <source>
        <dbReference type="PROSITE" id="PS50979"/>
    </source>
</evidence>
<keyword evidence="5" id="KW-0464">Manganese</keyword>
<sequence length="449" mass="49754">MFNKVLIVNRGDAASRVLKTLKKMNIASVVVYSEADQDLPYIKEATEAYPIGPSPAQKSYLNQDILLDVLKKSGADAVHPGFGFLSENANFAQKVEDAGAKFIGPSPKWLAKMANKNVARSIMAEYGLPIGTGSGALPDDPEKIKQAGQKIGFPVLVKPAGGGGGIGMLPAYNEEELVRVVQEARTMAQRAFDDGELYLEKYFENPRHIEFQVLADQHGHVQHFFERDCSIQRRHQKLIEESPAIGIERDELNQLAHKITTILADIGYDNIGTVEMLRDRHGNYSFLEMNTRLQVEHGVSEEITGVDLVEAQIRSAFGEELSQIIQKPIKNQGHAIEVRIYAEDPKTFFPSPGKLTTFSIPKIDGVRVETGFAQGTTISPFYDPMLAKVIAHAATRKEAITQLLTALKNFEVTGIKTNIPFLIDVLNSEKYQLGQLDTSFVKEFLKNNI</sequence>
<dbReference type="Proteomes" id="UP000239237">
    <property type="component" value="Unassembled WGS sequence"/>
</dbReference>
<accession>A0A2N9K6I4</accession>
<evidence type="ECO:0000256" key="5">
    <source>
        <dbReference type="ARBA" id="ARBA00023211"/>
    </source>
</evidence>
<evidence type="ECO:0000256" key="2">
    <source>
        <dbReference type="ARBA" id="ARBA00022598"/>
    </source>
</evidence>
<evidence type="ECO:0000256" key="3">
    <source>
        <dbReference type="ARBA" id="ARBA00022741"/>
    </source>
</evidence>
<dbReference type="PANTHER" id="PTHR18866:SF33">
    <property type="entry name" value="METHYLCROTONOYL-COA CARBOXYLASE SUBUNIT ALPHA, MITOCHONDRIAL-RELATED"/>
    <property type="match status" value="1"/>
</dbReference>
<dbReference type="InterPro" id="IPR016185">
    <property type="entry name" value="PreATP-grasp_dom_sf"/>
</dbReference>
<name>A0A2N9K6I4_9LACO</name>
<dbReference type="PROSITE" id="PS50979">
    <property type="entry name" value="BC"/>
    <property type="match status" value="1"/>
</dbReference>
<dbReference type="Proteomes" id="UP000237923">
    <property type="component" value="Unassembled WGS sequence"/>
</dbReference>
<dbReference type="RefSeq" id="WP_072614079.1">
    <property type="nucleotide sequence ID" value="NZ_AP017935.1"/>
</dbReference>
<dbReference type="InterPro" id="IPR011761">
    <property type="entry name" value="ATP-grasp"/>
</dbReference>
<dbReference type="GO" id="GO:0005524">
    <property type="term" value="F:ATP binding"/>
    <property type="evidence" value="ECO:0007669"/>
    <property type="project" value="UniProtKB-UniRule"/>
</dbReference>
<dbReference type="SUPFAM" id="SSF52440">
    <property type="entry name" value="PreATP-grasp domain"/>
    <property type="match status" value="1"/>
</dbReference>
<dbReference type="KEGG" id="lsu:A6B45_07755"/>
<dbReference type="EC" id="6.3.4.14" evidence="1"/>
<dbReference type="EMBL" id="OKQU01000001">
    <property type="protein sequence ID" value="SPE06198.1"/>
    <property type="molecule type" value="Genomic_DNA"/>
</dbReference>
<evidence type="ECO:0000256" key="1">
    <source>
        <dbReference type="ARBA" id="ARBA00013263"/>
    </source>
</evidence>
<dbReference type="InterPro" id="IPR005481">
    <property type="entry name" value="BC-like_N"/>
</dbReference>
<dbReference type="PROSITE" id="PS00867">
    <property type="entry name" value="CPSASE_2"/>
    <property type="match status" value="1"/>
</dbReference>
<feature type="domain" description="Biotin carboxylation" evidence="9">
    <location>
        <begin position="1"/>
        <end position="446"/>
    </location>
</feature>
<dbReference type="Gene3D" id="3.30.470.20">
    <property type="entry name" value="ATP-grasp fold, B domain"/>
    <property type="match status" value="1"/>
</dbReference>
<protein>
    <recommendedName>
        <fullName evidence="1">biotin carboxylase</fullName>
        <ecNumber evidence="1">6.3.4.14</ecNumber>
    </recommendedName>
</protein>
<dbReference type="InterPro" id="IPR011054">
    <property type="entry name" value="Rudment_hybrid_motif"/>
</dbReference>
<keyword evidence="3 7" id="KW-0547">Nucleotide-binding</keyword>
<dbReference type="AlphaFoldDB" id="A0A2N9K6I4"/>
<evidence type="ECO:0000256" key="6">
    <source>
        <dbReference type="ARBA" id="ARBA00023267"/>
    </source>
</evidence>
<dbReference type="SUPFAM" id="SSF51246">
    <property type="entry name" value="Rudiment single hybrid motif"/>
    <property type="match status" value="1"/>
</dbReference>
<keyword evidence="4 7" id="KW-0067">ATP-binding</keyword>
<dbReference type="GeneID" id="99674686"/>
<dbReference type="InterPro" id="IPR005479">
    <property type="entry name" value="CPAse_ATP-bd"/>
</dbReference>
<evidence type="ECO:0000313" key="12">
    <source>
        <dbReference type="Proteomes" id="UP000237923"/>
    </source>
</evidence>
<feature type="domain" description="ATP-grasp" evidence="8">
    <location>
        <begin position="120"/>
        <end position="317"/>
    </location>
</feature>
<dbReference type="SMART" id="SM00878">
    <property type="entry name" value="Biotin_carb_C"/>
    <property type="match status" value="1"/>
</dbReference>
<evidence type="ECO:0000259" key="8">
    <source>
        <dbReference type="PROSITE" id="PS50975"/>
    </source>
</evidence>
<evidence type="ECO:0000313" key="13">
    <source>
        <dbReference type="Proteomes" id="UP000239237"/>
    </source>
</evidence>
<dbReference type="PROSITE" id="PS50975">
    <property type="entry name" value="ATP_GRASP"/>
    <property type="match status" value="1"/>
</dbReference>
<dbReference type="PROSITE" id="PS00866">
    <property type="entry name" value="CPSASE_1"/>
    <property type="match status" value="1"/>
</dbReference>
<gene>
    <name evidence="11" type="primary">accC_1</name>
    <name evidence="10" type="synonym">accC_2</name>
    <name evidence="10" type="ORF">LES8486_01720</name>
    <name evidence="11" type="ORF">LES9216_00085</name>
</gene>
<organism evidence="11 12">
    <name type="scientific">Leuconostoc suionicum</name>
    <dbReference type="NCBI Taxonomy" id="1511761"/>
    <lineage>
        <taxon>Bacteria</taxon>
        <taxon>Bacillati</taxon>
        <taxon>Bacillota</taxon>
        <taxon>Bacilli</taxon>
        <taxon>Lactobacillales</taxon>
        <taxon>Lactobacillaceae</taxon>
        <taxon>Leuconostoc</taxon>
    </lineage>
</organism>
<dbReference type="Pfam" id="PF00289">
    <property type="entry name" value="Biotin_carb_N"/>
    <property type="match status" value="1"/>
</dbReference>
<dbReference type="SUPFAM" id="SSF56059">
    <property type="entry name" value="Glutathione synthetase ATP-binding domain-like"/>
    <property type="match status" value="1"/>
</dbReference>
<dbReference type="GO" id="GO:0004075">
    <property type="term" value="F:biotin carboxylase activity"/>
    <property type="evidence" value="ECO:0007669"/>
    <property type="project" value="UniProtKB-EC"/>
</dbReference>
<evidence type="ECO:0000256" key="4">
    <source>
        <dbReference type="ARBA" id="ARBA00022840"/>
    </source>
</evidence>
<proteinExistence type="predicted"/>
<dbReference type="PANTHER" id="PTHR18866">
    <property type="entry name" value="CARBOXYLASE:PYRUVATE/ACETYL-COA/PROPIONYL-COA CARBOXYLASE"/>
    <property type="match status" value="1"/>
</dbReference>
<dbReference type="EMBL" id="OKQR01000004">
    <property type="protein sequence ID" value="SPD94536.1"/>
    <property type="molecule type" value="Genomic_DNA"/>
</dbReference>
<keyword evidence="2 11" id="KW-0436">Ligase</keyword>
<keyword evidence="13" id="KW-1185">Reference proteome</keyword>
<evidence type="ECO:0000313" key="11">
    <source>
        <dbReference type="EMBL" id="SPE06198.1"/>
    </source>
</evidence>
<dbReference type="InterPro" id="IPR011764">
    <property type="entry name" value="Biotin_carboxylation_dom"/>
</dbReference>
<dbReference type="GO" id="GO:0046872">
    <property type="term" value="F:metal ion binding"/>
    <property type="evidence" value="ECO:0007669"/>
    <property type="project" value="InterPro"/>
</dbReference>